<feature type="domain" description="HD" evidence="1">
    <location>
        <begin position="2"/>
        <end position="113"/>
    </location>
</feature>
<organism evidence="2">
    <name type="scientific">bioreactor metagenome</name>
    <dbReference type="NCBI Taxonomy" id="1076179"/>
    <lineage>
        <taxon>unclassified sequences</taxon>
        <taxon>metagenomes</taxon>
        <taxon>ecological metagenomes</taxon>
    </lineage>
</organism>
<comment type="caution">
    <text evidence="2">The sequence shown here is derived from an EMBL/GenBank/DDBJ whole genome shotgun (WGS) entry which is preliminary data.</text>
</comment>
<dbReference type="Pfam" id="PF01966">
    <property type="entry name" value="HD"/>
    <property type="match status" value="1"/>
</dbReference>
<gene>
    <name evidence="2" type="ORF">SDC9_188603</name>
</gene>
<dbReference type="InterPro" id="IPR006674">
    <property type="entry name" value="HD_domain"/>
</dbReference>
<dbReference type="EMBL" id="VSSQ01097879">
    <property type="protein sequence ID" value="MPN41063.1"/>
    <property type="molecule type" value="Genomic_DNA"/>
</dbReference>
<name>A0A645I0K6_9ZZZZ</name>
<dbReference type="PANTHER" id="PTHR35795">
    <property type="entry name" value="SLR1885 PROTEIN"/>
    <property type="match status" value="1"/>
</dbReference>
<dbReference type="SUPFAM" id="SSF109604">
    <property type="entry name" value="HD-domain/PDEase-like"/>
    <property type="match status" value="1"/>
</dbReference>
<dbReference type="Gene3D" id="1.10.3210.10">
    <property type="entry name" value="Hypothetical protein af1432"/>
    <property type="match status" value="1"/>
</dbReference>
<dbReference type="InterPro" id="IPR051094">
    <property type="entry name" value="Diverse_Catalytic_Enzymes"/>
</dbReference>
<dbReference type="AlphaFoldDB" id="A0A645I0K6"/>
<dbReference type="PANTHER" id="PTHR35795:SF1">
    <property type="entry name" value="BIS(5'-NUCLEOSYL)-TETRAPHOSPHATASE, SYMMETRICAL"/>
    <property type="match status" value="1"/>
</dbReference>
<evidence type="ECO:0000259" key="1">
    <source>
        <dbReference type="Pfam" id="PF01966"/>
    </source>
</evidence>
<reference evidence="2" key="1">
    <citation type="submission" date="2019-08" db="EMBL/GenBank/DDBJ databases">
        <authorList>
            <person name="Kucharzyk K."/>
            <person name="Murdoch R.W."/>
            <person name="Higgins S."/>
            <person name="Loffler F."/>
        </authorList>
    </citation>
    <scope>NUCLEOTIDE SEQUENCE</scope>
</reference>
<protein>
    <recommendedName>
        <fullName evidence="1">HD domain-containing protein</fullName>
    </recommendedName>
</protein>
<proteinExistence type="predicted"/>
<sequence>MHSLAVSQTCKELSCQYGEELDQNVLSACGLMHDMVREWDGRKLLSYAHDHSLVLEDEEWEYPVLLHAPVAADLLAKRGFPAQLCLAVRHHSLGSVAMGRMGLVLYLADYLEPNRSHLDKQIRQQLLQAPTLERLCLLVMEMEGQYLQKKGKARAKVSQTLYEYVQGGGRL</sequence>
<evidence type="ECO:0000313" key="2">
    <source>
        <dbReference type="EMBL" id="MPN41063.1"/>
    </source>
</evidence>
<accession>A0A645I0K6</accession>